<keyword evidence="4" id="KW-0862">Zinc</keyword>
<protein>
    <recommendedName>
        <fullName evidence="8">C2H2-type domain-containing protein</fullName>
    </recommendedName>
</protein>
<keyword evidence="5" id="KW-0539">Nucleus</keyword>
<dbReference type="SUPFAM" id="SSF57667">
    <property type="entry name" value="beta-beta-alpha zinc fingers"/>
    <property type="match status" value="1"/>
</dbReference>
<proteinExistence type="predicted"/>
<dbReference type="InterPro" id="IPR036236">
    <property type="entry name" value="Znf_C2H2_sf"/>
</dbReference>
<evidence type="ECO:0000256" key="4">
    <source>
        <dbReference type="ARBA" id="ARBA00022833"/>
    </source>
</evidence>
<dbReference type="PANTHER" id="PTHR47287:SF9">
    <property type="entry name" value="ZINC FINGER PROTEIN 4-LIKE"/>
    <property type="match status" value="1"/>
</dbReference>
<dbReference type="AlphaFoldDB" id="A0AA88DDL3"/>
<dbReference type="PROSITE" id="PS50157">
    <property type="entry name" value="ZINC_FINGER_C2H2_2"/>
    <property type="match status" value="1"/>
</dbReference>
<feature type="region of interest" description="Disordered" evidence="7">
    <location>
        <begin position="1"/>
        <end position="26"/>
    </location>
</feature>
<evidence type="ECO:0000256" key="6">
    <source>
        <dbReference type="PROSITE-ProRule" id="PRU00042"/>
    </source>
</evidence>
<evidence type="ECO:0000256" key="5">
    <source>
        <dbReference type="ARBA" id="ARBA00023242"/>
    </source>
</evidence>
<keyword evidence="2" id="KW-0479">Metal-binding</keyword>
<evidence type="ECO:0000256" key="2">
    <source>
        <dbReference type="ARBA" id="ARBA00022723"/>
    </source>
</evidence>
<evidence type="ECO:0000256" key="3">
    <source>
        <dbReference type="ARBA" id="ARBA00022771"/>
    </source>
</evidence>
<evidence type="ECO:0000256" key="7">
    <source>
        <dbReference type="SAM" id="MobiDB-lite"/>
    </source>
</evidence>
<dbReference type="PANTHER" id="PTHR47287">
    <property type="entry name" value="C2H2 AND C2HC ZINC FINGERS SUPERFAMILY PROTEIN"/>
    <property type="match status" value="1"/>
</dbReference>
<gene>
    <name evidence="9" type="ORF">TIFTF001_024735</name>
</gene>
<dbReference type="GO" id="GO:0008270">
    <property type="term" value="F:zinc ion binding"/>
    <property type="evidence" value="ECO:0007669"/>
    <property type="project" value="UniProtKB-KW"/>
</dbReference>
<dbReference type="InterPro" id="IPR044246">
    <property type="entry name" value="ZFP3-like"/>
</dbReference>
<comment type="caution">
    <text evidence="9">The sequence shown here is derived from an EMBL/GenBank/DDBJ whole genome shotgun (WGS) entry which is preliminary data.</text>
</comment>
<sequence>MEDLRAEASRSVASSLSAASDGDDQIKRMTAMKMKMKEIEPEYVPRSSSGLLLDPRLSNGQSASGPKLELNPFNKARPGQAVKPNIDEPSDEKDEPAMLFPCNYCKREFSSCQALGGHQNAHRQERALVKRRRGINLGVLGPYYPYYLYSSYSGLPLYGSSFNRPLGVRMESLIHKPGTYSWSGTTGGYRYGHDIAGASLWFRQATAMSSHLSTANRLSMDGFQARNIVGGLGLGGSSSSATSSRFEQNGAAFGNIAGSSNTSVAGPNVGVNIPVTTGGGADPLQGGEPPNFDCKDARAGLDLSLNL</sequence>
<dbReference type="InterPro" id="IPR013087">
    <property type="entry name" value="Znf_C2H2_type"/>
</dbReference>
<evidence type="ECO:0000313" key="10">
    <source>
        <dbReference type="Proteomes" id="UP001187192"/>
    </source>
</evidence>
<dbReference type="GO" id="GO:0009788">
    <property type="term" value="P:negative regulation of abscisic acid-activated signaling pathway"/>
    <property type="evidence" value="ECO:0007669"/>
    <property type="project" value="InterPro"/>
</dbReference>
<comment type="subcellular location">
    <subcellularLocation>
        <location evidence="1">Nucleus</location>
    </subcellularLocation>
</comment>
<accession>A0AA88DDL3</accession>
<feature type="domain" description="C2H2-type" evidence="8">
    <location>
        <begin position="100"/>
        <end position="127"/>
    </location>
</feature>
<keyword evidence="10" id="KW-1185">Reference proteome</keyword>
<reference evidence="9" key="1">
    <citation type="submission" date="2023-07" db="EMBL/GenBank/DDBJ databases">
        <title>draft genome sequence of fig (Ficus carica).</title>
        <authorList>
            <person name="Takahashi T."/>
            <person name="Nishimura K."/>
        </authorList>
    </citation>
    <scope>NUCLEOTIDE SEQUENCE</scope>
</reference>
<evidence type="ECO:0000256" key="1">
    <source>
        <dbReference type="ARBA" id="ARBA00004123"/>
    </source>
</evidence>
<dbReference type="GO" id="GO:0005634">
    <property type="term" value="C:nucleus"/>
    <property type="evidence" value="ECO:0007669"/>
    <property type="project" value="UniProtKB-SubCell"/>
</dbReference>
<keyword evidence="3 6" id="KW-0863">Zinc-finger</keyword>
<evidence type="ECO:0000259" key="8">
    <source>
        <dbReference type="PROSITE" id="PS50157"/>
    </source>
</evidence>
<feature type="compositionally biased region" description="Low complexity" evidence="7">
    <location>
        <begin position="9"/>
        <end position="20"/>
    </location>
</feature>
<dbReference type="PROSITE" id="PS00028">
    <property type="entry name" value="ZINC_FINGER_C2H2_1"/>
    <property type="match status" value="1"/>
</dbReference>
<organism evidence="9 10">
    <name type="scientific">Ficus carica</name>
    <name type="common">Common fig</name>
    <dbReference type="NCBI Taxonomy" id="3494"/>
    <lineage>
        <taxon>Eukaryota</taxon>
        <taxon>Viridiplantae</taxon>
        <taxon>Streptophyta</taxon>
        <taxon>Embryophyta</taxon>
        <taxon>Tracheophyta</taxon>
        <taxon>Spermatophyta</taxon>
        <taxon>Magnoliopsida</taxon>
        <taxon>eudicotyledons</taxon>
        <taxon>Gunneridae</taxon>
        <taxon>Pentapetalae</taxon>
        <taxon>rosids</taxon>
        <taxon>fabids</taxon>
        <taxon>Rosales</taxon>
        <taxon>Moraceae</taxon>
        <taxon>Ficeae</taxon>
        <taxon>Ficus</taxon>
    </lineage>
</organism>
<feature type="region of interest" description="Disordered" evidence="7">
    <location>
        <begin position="38"/>
        <end position="93"/>
    </location>
</feature>
<evidence type="ECO:0000313" key="9">
    <source>
        <dbReference type="EMBL" id="GMN55628.1"/>
    </source>
</evidence>
<dbReference type="Pfam" id="PF13912">
    <property type="entry name" value="zf-C2H2_6"/>
    <property type="match status" value="1"/>
</dbReference>
<dbReference type="EMBL" id="BTGU01000058">
    <property type="protein sequence ID" value="GMN55628.1"/>
    <property type="molecule type" value="Genomic_DNA"/>
</dbReference>
<dbReference type="Proteomes" id="UP001187192">
    <property type="component" value="Unassembled WGS sequence"/>
</dbReference>
<name>A0AA88DDL3_FICCA</name>